<evidence type="ECO:0000313" key="3">
    <source>
        <dbReference type="Proteomes" id="UP000007015"/>
    </source>
</evidence>
<evidence type="ECO:0000256" key="1">
    <source>
        <dbReference type="SAM" id="MobiDB-lite"/>
    </source>
</evidence>
<keyword evidence="3" id="KW-1185">Reference proteome</keyword>
<sequence>MEQFKWRNGWFYSLTEKALAQGKPDPCPLHTAWLKEIKVRSRYGAIVTTTATLAVAVQLIDQKSTAQMTGMRNFLSMKPAYSSNDGKVKQVTTPREGDFKAMGLPISAGWSADEERGNSCNIFPQEMQQLCPPDLGRTQKGQIPKLQSRELKTQKEEEEHEM</sequence>
<dbReference type="Gramene" id="BGIOSGA028335-TA">
    <property type="protein sequence ID" value="BGIOSGA028335-PA"/>
    <property type="gene ID" value="BGIOSGA028335"/>
</dbReference>
<protein>
    <submittedName>
        <fullName evidence="2">Uncharacterized protein</fullName>
    </submittedName>
</protein>
<dbReference type="HOGENOM" id="CLU_1638172_0_0_1"/>
<dbReference type="AlphaFoldDB" id="B8B8Z3"/>
<gene>
    <name evidence="2" type="ORF">OsI_28521</name>
</gene>
<dbReference type="STRING" id="39946.B8B8Z3"/>
<evidence type="ECO:0000313" key="2">
    <source>
        <dbReference type="EMBL" id="EEC83231.1"/>
    </source>
</evidence>
<name>B8B8Z3_ORYSI</name>
<reference evidence="2 3" key="1">
    <citation type="journal article" date="2005" name="PLoS Biol.">
        <title>The genomes of Oryza sativa: a history of duplications.</title>
        <authorList>
            <person name="Yu J."/>
            <person name="Wang J."/>
            <person name="Lin W."/>
            <person name="Li S."/>
            <person name="Li H."/>
            <person name="Zhou J."/>
            <person name="Ni P."/>
            <person name="Dong W."/>
            <person name="Hu S."/>
            <person name="Zeng C."/>
            <person name="Zhang J."/>
            <person name="Zhang Y."/>
            <person name="Li R."/>
            <person name="Xu Z."/>
            <person name="Li S."/>
            <person name="Li X."/>
            <person name="Zheng H."/>
            <person name="Cong L."/>
            <person name="Lin L."/>
            <person name="Yin J."/>
            <person name="Geng J."/>
            <person name="Li G."/>
            <person name="Shi J."/>
            <person name="Liu J."/>
            <person name="Lv H."/>
            <person name="Li J."/>
            <person name="Wang J."/>
            <person name="Deng Y."/>
            <person name="Ran L."/>
            <person name="Shi X."/>
            <person name="Wang X."/>
            <person name="Wu Q."/>
            <person name="Li C."/>
            <person name="Ren X."/>
            <person name="Wang J."/>
            <person name="Wang X."/>
            <person name="Li D."/>
            <person name="Liu D."/>
            <person name="Zhang X."/>
            <person name="Ji Z."/>
            <person name="Zhao W."/>
            <person name="Sun Y."/>
            <person name="Zhang Z."/>
            <person name="Bao J."/>
            <person name="Han Y."/>
            <person name="Dong L."/>
            <person name="Ji J."/>
            <person name="Chen P."/>
            <person name="Wu S."/>
            <person name="Liu J."/>
            <person name="Xiao Y."/>
            <person name="Bu D."/>
            <person name="Tan J."/>
            <person name="Yang L."/>
            <person name="Ye C."/>
            <person name="Zhang J."/>
            <person name="Xu J."/>
            <person name="Zhou Y."/>
            <person name="Yu Y."/>
            <person name="Zhang B."/>
            <person name="Zhuang S."/>
            <person name="Wei H."/>
            <person name="Liu B."/>
            <person name="Lei M."/>
            <person name="Yu H."/>
            <person name="Li Y."/>
            <person name="Xu H."/>
            <person name="Wei S."/>
            <person name="He X."/>
            <person name="Fang L."/>
            <person name="Zhang Z."/>
            <person name="Zhang Y."/>
            <person name="Huang X."/>
            <person name="Su Z."/>
            <person name="Tong W."/>
            <person name="Li J."/>
            <person name="Tong Z."/>
            <person name="Li S."/>
            <person name="Ye J."/>
            <person name="Wang L."/>
            <person name="Fang L."/>
            <person name="Lei T."/>
            <person name="Chen C."/>
            <person name="Chen H."/>
            <person name="Xu Z."/>
            <person name="Li H."/>
            <person name="Huang H."/>
            <person name="Zhang F."/>
            <person name="Xu H."/>
            <person name="Li N."/>
            <person name="Zhao C."/>
            <person name="Li S."/>
            <person name="Dong L."/>
            <person name="Huang Y."/>
            <person name="Li L."/>
            <person name="Xi Y."/>
            <person name="Qi Q."/>
            <person name="Li W."/>
            <person name="Zhang B."/>
            <person name="Hu W."/>
            <person name="Zhang Y."/>
            <person name="Tian X."/>
            <person name="Jiao Y."/>
            <person name="Liang X."/>
            <person name="Jin J."/>
            <person name="Gao L."/>
            <person name="Zheng W."/>
            <person name="Hao B."/>
            <person name="Liu S."/>
            <person name="Wang W."/>
            <person name="Yuan L."/>
            <person name="Cao M."/>
            <person name="McDermott J."/>
            <person name="Samudrala R."/>
            <person name="Wang J."/>
            <person name="Wong G.K."/>
            <person name="Yang H."/>
        </authorList>
    </citation>
    <scope>NUCLEOTIDE SEQUENCE [LARGE SCALE GENOMIC DNA]</scope>
    <source>
        <strain evidence="3">cv. 93-11</strain>
    </source>
</reference>
<dbReference type="EMBL" id="CM000133">
    <property type="protein sequence ID" value="EEC83231.1"/>
    <property type="molecule type" value="Genomic_DNA"/>
</dbReference>
<proteinExistence type="predicted"/>
<dbReference type="PANTHER" id="PTHR34044">
    <property type="entry name" value="NUCLEAR PROTEIN"/>
    <property type="match status" value="1"/>
</dbReference>
<feature type="region of interest" description="Disordered" evidence="1">
    <location>
        <begin position="131"/>
        <end position="162"/>
    </location>
</feature>
<dbReference type="Proteomes" id="UP000007015">
    <property type="component" value="Chromosome 8"/>
</dbReference>
<accession>B8B8Z3</accession>
<feature type="compositionally biased region" description="Basic and acidic residues" evidence="1">
    <location>
        <begin position="147"/>
        <end position="162"/>
    </location>
</feature>
<dbReference type="PANTHER" id="PTHR34044:SF1">
    <property type="entry name" value="NUCLEAR PROTEIN"/>
    <property type="match status" value="1"/>
</dbReference>
<organism evidence="2 3">
    <name type="scientific">Oryza sativa subsp. indica</name>
    <name type="common">Rice</name>
    <dbReference type="NCBI Taxonomy" id="39946"/>
    <lineage>
        <taxon>Eukaryota</taxon>
        <taxon>Viridiplantae</taxon>
        <taxon>Streptophyta</taxon>
        <taxon>Embryophyta</taxon>
        <taxon>Tracheophyta</taxon>
        <taxon>Spermatophyta</taxon>
        <taxon>Magnoliopsida</taxon>
        <taxon>Liliopsida</taxon>
        <taxon>Poales</taxon>
        <taxon>Poaceae</taxon>
        <taxon>BOP clade</taxon>
        <taxon>Oryzoideae</taxon>
        <taxon>Oryzeae</taxon>
        <taxon>Oryzinae</taxon>
        <taxon>Oryza</taxon>
        <taxon>Oryza sativa</taxon>
    </lineage>
</organism>